<dbReference type="PANTHER" id="PTHR48106:SF8">
    <property type="entry name" value="OS02G0805600 PROTEIN"/>
    <property type="match status" value="1"/>
</dbReference>
<dbReference type="GO" id="GO:0016651">
    <property type="term" value="F:oxidoreductase activity, acting on NAD(P)H"/>
    <property type="evidence" value="ECO:0007669"/>
    <property type="project" value="TreeGrafter"/>
</dbReference>
<evidence type="ECO:0000313" key="4">
    <source>
        <dbReference type="EMBL" id="TZF88243.1"/>
    </source>
</evidence>
<protein>
    <submittedName>
        <fullName evidence="4">NAD(P)H-quinone oxidoreductase</fullName>
    </submittedName>
</protein>
<dbReference type="SUPFAM" id="SSF50129">
    <property type="entry name" value="GroES-like"/>
    <property type="match status" value="1"/>
</dbReference>
<proteinExistence type="predicted"/>
<keyword evidence="5" id="KW-1185">Reference proteome</keyword>
<dbReference type="CDD" id="cd05276">
    <property type="entry name" value="p53_inducible_oxidoreductase"/>
    <property type="match status" value="1"/>
</dbReference>
<comment type="caution">
    <text evidence="4">The sequence shown here is derived from an EMBL/GenBank/DDBJ whole genome shotgun (WGS) entry which is preliminary data.</text>
</comment>
<keyword evidence="2" id="KW-0560">Oxidoreductase</keyword>
<dbReference type="OrthoDB" id="9780520at2"/>
<evidence type="ECO:0000259" key="3">
    <source>
        <dbReference type="SMART" id="SM00829"/>
    </source>
</evidence>
<sequence length="320" mass="33233">MTAIAVRDGAGPADALHAVTADRPEPGPGQILIRVHAAGVNRPDILQREGRYPPPPGAPSTLGLEVAGEVVRGAGRWQPGDRVCALLGGGGYAEYAVVDARHALPVPAGLDDVHAAAIPETAFTVYANVFEHGGLRPGETLLVHGATSGIGVMAIQMAKAHGAKVIATARGADKARIARELGADVAVDTRVDDFGAIAKAEGGVDVALDMVGAPYLAATLDALNTGGRIVYIASQGGDMLEIPVWALMRKRAVITGSTLRPRDADEKARLAAEVERVVWPWLASGAIRVMVDRVFPLADAAQAHAWLESGRHAGKVVLRA</sequence>
<evidence type="ECO:0000256" key="2">
    <source>
        <dbReference type="ARBA" id="ARBA00023002"/>
    </source>
</evidence>
<accession>A0A5D8Z2D8</accession>
<dbReference type="AlphaFoldDB" id="A0A5D8Z2D8"/>
<organism evidence="4 5">
    <name type="scientific">Cognatilysobacter lacus</name>
    <dbReference type="NCBI Taxonomy" id="1643323"/>
    <lineage>
        <taxon>Bacteria</taxon>
        <taxon>Pseudomonadati</taxon>
        <taxon>Pseudomonadota</taxon>
        <taxon>Gammaproteobacteria</taxon>
        <taxon>Lysobacterales</taxon>
        <taxon>Lysobacteraceae</taxon>
        <taxon>Cognatilysobacter</taxon>
    </lineage>
</organism>
<dbReference type="InterPro" id="IPR011032">
    <property type="entry name" value="GroES-like_sf"/>
</dbReference>
<dbReference type="GO" id="GO:0070402">
    <property type="term" value="F:NADPH binding"/>
    <property type="evidence" value="ECO:0007669"/>
    <property type="project" value="TreeGrafter"/>
</dbReference>
<dbReference type="InterPro" id="IPR014189">
    <property type="entry name" value="Quinone_OxRdtase_PIG3"/>
</dbReference>
<dbReference type="Gene3D" id="3.40.50.720">
    <property type="entry name" value="NAD(P)-binding Rossmann-like Domain"/>
    <property type="match status" value="1"/>
</dbReference>
<dbReference type="SMART" id="SM00829">
    <property type="entry name" value="PKS_ER"/>
    <property type="match status" value="1"/>
</dbReference>
<feature type="domain" description="Enoyl reductase (ER)" evidence="3">
    <location>
        <begin position="11"/>
        <end position="318"/>
    </location>
</feature>
<dbReference type="InterPro" id="IPR036291">
    <property type="entry name" value="NAD(P)-bd_dom_sf"/>
</dbReference>
<reference evidence="4 5" key="1">
    <citation type="submission" date="2019-08" db="EMBL/GenBank/DDBJ databases">
        <title>Draft genome sequence of Lysobacter sp. UKS-15.</title>
        <authorList>
            <person name="Im W.-T."/>
        </authorList>
    </citation>
    <scope>NUCLEOTIDE SEQUENCE [LARGE SCALE GENOMIC DNA]</scope>
    <source>
        <strain evidence="4 5">UKS-15</strain>
    </source>
</reference>
<gene>
    <name evidence="4" type="ORF">FW784_10215</name>
</gene>
<dbReference type="NCBIfam" id="TIGR02824">
    <property type="entry name" value="quinone_pig3"/>
    <property type="match status" value="1"/>
</dbReference>
<dbReference type="InterPro" id="IPR013154">
    <property type="entry name" value="ADH-like_N"/>
</dbReference>
<dbReference type="SUPFAM" id="SSF51735">
    <property type="entry name" value="NAD(P)-binding Rossmann-fold domains"/>
    <property type="match status" value="1"/>
</dbReference>
<dbReference type="PANTHER" id="PTHR48106">
    <property type="entry name" value="QUINONE OXIDOREDUCTASE PIG3-RELATED"/>
    <property type="match status" value="1"/>
</dbReference>
<dbReference type="Pfam" id="PF08240">
    <property type="entry name" value="ADH_N"/>
    <property type="match status" value="1"/>
</dbReference>
<dbReference type="Proteomes" id="UP000323164">
    <property type="component" value="Unassembled WGS sequence"/>
</dbReference>
<name>A0A5D8Z2D8_9GAMM</name>
<dbReference type="EMBL" id="VTRV01000114">
    <property type="protein sequence ID" value="TZF88243.1"/>
    <property type="molecule type" value="Genomic_DNA"/>
</dbReference>
<keyword evidence="1" id="KW-0521">NADP</keyword>
<evidence type="ECO:0000256" key="1">
    <source>
        <dbReference type="ARBA" id="ARBA00022857"/>
    </source>
</evidence>
<evidence type="ECO:0000313" key="5">
    <source>
        <dbReference type="Proteomes" id="UP000323164"/>
    </source>
</evidence>
<dbReference type="Pfam" id="PF13602">
    <property type="entry name" value="ADH_zinc_N_2"/>
    <property type="match status" value="1"/>
</dbReference>
<dbReference type="Gene3D" id="3.90.180.10">
    <property type="entry name" value="Medium-chain alcohol dehydrogenases, catalytic domain"/>
    <property type="match status" value="1"/>
</dbReference>
<dbReference type="InterPro" id="IPR020843">
    <property type="entry name" value="ER"/>
</dbReference>